<sequence>MISYKIHSIPDVQKILVKVESSKINSICILCRKGLPVKVVLLFL</sequence>
<accession>A0A8S5S9V0</accession>
<dbReference type="EMBL" id="BK032557">
    <property type="protein sequence ID" value="DAF47710.1"/>
    <property type="molecule type" value="Genomic_DNA"/>
</dbReference>
<proteinExistence type="predicted"/>
<reference evidence="1" key="1">
    <citation type="journal article" date="2021" name="Proc. Natl. Acad. Sci. U.S.A.">
        <title>A Catalog of Tens of Thousands of Viruses from Human Metagenomes Reveals Hidden Associations with Chronic Diseases.</title>
        <authorList>
            <person name="Tisza M.J."/>
            <person name="Buck C.B."/>
        </authorList>
    </citation>
    <scope>NUCLEOTIDE SEQUENCE</scope>
    <source>
        <strain evidence="1">CtByu2</strain>
    </source>
</reference>
<organism evidence="1">
    <name type="scientific">Myoviridae sp. ctByu2</name>
    <dbReference type="NCBI Taxonomy" id="2827668"/>
    <lineage>
        <taxon>Viruses</taxon>
        <taxon>Duplodnaviria</taxon>
        <taxon>Heunggongvirae</taxon>
        <taxon>Uroviricota</taxon>
        <taxon>Caudoviricetes</taxon>
    </lineage>
</organism>
<evidence type="ECO:0000313" key="1">
    <source>
        <dbReference type="EMBL" id="DAF47710.1"/>
    </source>
</evidence>
<name>A0A8S5S9V0_9CAUD</name>
<protein>
    <submittedName>
        <fullName evidence="1">Uncharacterized protein</fullName>
    </submittedName>
</protein>